<keyword evidence="2" id="KW-0812">Transmembrane</keyword>
<dbReference type="RefSeq" id="WP_145790866.1">
    <property type="nucleotide sequence ID" value="NZ_BAAABR010000007.1"/>
</dbReference>
<dbReference type="AlphaFoldDB" id="A0A561EQK1"/>
<feature type="transmembrane region" description="Helical" evidence="2">
    <location>
        <begin position="234"/>
        <end position="254"/>
    </location>
</feature>
<accession>A0A561EQK1</accession>
<keyword evidence="2" id="KW-1133">Transmembrane helix</keyword>
<reference evidence="3 4" key="1">
    <citation type="submission" date="2019-06" db="EMBL/GenBank/DDBJ databases">
        <title>Sequencing the genomes of 1000 actinobacteria strains.</title>
        <authorList>
            <person name="Klenk H.-P."/>
        </authorList>
    </citation>
    <scope>NUCLEOTIDE SEQUENCE [LARGE SCALE GENOMIC DNA]</scope>
    <source>
        <strain evidence="3 4">DSM 41649</strain>
    </source>
</reference>
<feature type="transmembrane region" description="Helical" evidence="2">
    <location>
        <begin position="48"/>
        <end position="71"/>
    </location>
</feature>
<keyword evidence="4" id="KW-1185">Reference proteome</keyword>
<evidence type="ECO:0000313" key="3">
    <source>
        <dbReference type="EMBL" id="TWE17892.1"/>
    </source>
</evidence>
<proteinExistence type="predicted"/>
<evidence type="ECO:0000256" key="2">
    <source>
        <dbReference type="SAM" id="Phobius"/>
    </source>
</evidence>
<feature type="compositionally biased region" description="Basic and acidic residues" evidence="1">
    <location>
        <begin position="8"/>
        <end position="24"/>
    </location>
</feature>
<evidence type="ECO:0000313" key="4">
    <source>
        <dbReference type="Proteomes" id="UP000318416"/>
    </source>
</evidence>
<name>A0A561EQK1_9ACTN</name>
<dbReference type="OrthoDB" id="569023at2"/>
<feature type="region of interest" description="Disordered" evidence="1">
    <location>
        <begin position="1"/>
        <end position="36"/>
    </location>
</feature>
<keyword evidence="2" id="KW-0472">Membrane</keyword>
<evidence type="ECO:0000256" key="1">
    <source>
        <dbReference type="SAM" id="MobiDB-lite"/>
    </source>
</evidence>
<protein>
    <recommendedName>
        <fullName evidence="5">Secreted protein</fullName>
    </recommendedName>
</protein>
<feature type="transmembrane region" description="Helical" evidence="2">
    <location>
        <begin position="464"/>
        <end position="487"/>
    </location>
</feature>
<sequence>MTAGESGRGTKERTPVRTAIDPRRAAPHLAGGDRPTPLSRAWWHTPRLVRGLTALCLAALLATAALAATVLGGAREGIDSIGHRAAPQAVRAADLYFALSDMDAQAANLLLIGADPDYTALRRQTQDTYEQRRGQADLDLQRAAEAAVDDPAGQRAVQTVIGELGRYEALVARAQLLEDQAHAPAGKPSLQALDAYRQATDLLRAKLLPATDEVTAANAVTVDRSYATQRDDLAAGWSWLLVTGLLALAALGALQRTLTRRFRRRVNPALAATALLAAVASAAGLGLVSAAEHHLAVAKSNAYDSVIAMSRARAVAYDMNADESRYLTDPARAAAYEQSFFAKTQSIAGVEGATLATYNSELAGRGAGRFDGFLGTELRNITFPGEQDAAERVLRTFRAYQQDDRRIRELNAQGRLKEAVTLNTGTVPGQSNADFELLSTALGDVLAINQQALDRAIAAVDEDLGTGAAVTGGLALATALALTVLGVRPRLREYR</sequence>
<dbReference type="EMBL" id="VIVR01000001">
    <property type="protein sequence ID" value="TWE17892.1"/>
    <property type="molecule type" value="Genomic_DNA"/>
</dbReference>
<comment type="caution">
    <text evidence="3">The sequence shown here is derived from an EMBL/GenBank/DDBJ whole genome shotgun (WGS) entry which is preliminary data.</text>
</comment>
<feature type="transmembrane region" description="Helical" evidence="2">
    <location>
        <begin position="266"/>
        <end position="291"/>
    </location>
</feature>
<evidence type="ECO:0008006" key="5">
    <source>
        <dbReference type="Google" id="ProtNLM"/>
    </source>
</evidence>
<dbReference type="Proteomes" id="UP000318416">
    <property type="component" value="Unassembled WGS sequence"/>
</dbReference>
<gene>
    <name evidence="3" type="ORF">FB465_2933</name>
</gene>
<organism evidence="3 4">
    <name type="scientific">Kitasatospora atroaurantiaca</name>
    <dbReference type="NCBI Taxonomy" id="285545"/>
    <lineage>
        <taxon>Bacteria</taxon>
        <taxon>Bacillati</taxon>
        <taxon>Actinomycetota</taxon>
        <taxon>Actinomycetes</taxon>
        <taxon>Kitasatosporales</taxon>
        <taxon>Streptomycetaceae</taxon>
        <taxon>Kitasatospora</taxon>
    </lineage>
</organism>